<feature type="compositionally biased region" description="Polar residues" evidence="1">
    <location>
        <begin position="196"/>
        <end position="213"/>
    </location>
</feature>
<name>A0A9P6D0X7_PLEER</name>
<evidence type="ECO:0000313" key="2">
    <source>
        <dbReference type="EMBL" id="KAF9488136.1"/>
    </source>
</evidence>
<dbReference type="AlphaFoldDB" id="A0A9P6D0X7"/>
<dbReference type="Proteomes" id="UP000807025">
    <property type="component" value="Unassembled WGS sequence"/>
</dbReference>
<reference evidence="2" key="1">
    <citation type="submission" date="2020-11" db="EMBL/GenBank/DDBJ databases">
        <authorList>
            <consortium name="DOE Joint Genome Institute"/>
            <person name="Ahrendt S."/>
            <person name="Riley R."/>
            <person name="Andreopoulos W."/>
            <person name="Labutti K."/>
            <person name="Pangilinan J."/>
            <person name="Ruiz-Duenas F.J."/>
            <person name="Barrasa J.M."/>
            <person name="Sanchez-Garcia M."/>
            <person name="Camarero S."/>
            <person name="Miyauchi S."/>
            <person name="Serrano A."/>
            <person name="Linde D."/>
            <person name="Babiker R."/>
            <person name="Drula E."/>
            <person name="Ayuso-Fernandez I."/>
            <person name="Pacheco R."/>
            <person name="Padilla G."/>
            <person name="Ferreira P."/>
            <person name="Barriuso J."/>
            <person name="Kellner H."/>
            <person name="Castanera R."/>
            <person name="Alfaro M."/>
            <person name="Ramirez L."/>
            <person name="Pisabarro A.G."/>
            <person name="Kuo A."/>
            <person name="Tritt A."/>
            <person name="Lipzen A."/>
            <person name="He G."/>
            <person name="Yan M."/>
            <person name="Ng V."/>
            <person name="Cullen D."/>
            <person name="Martin F."/>
            <person name="Rosso M.-N."/>
            <person name="Henrissat B."/>
            <person name="Hibbett D."/>
            <person name="Martinez A.T."/>
            <person name="Grigoriev I.V."/>
        </authorList>
    </citation>
    <scope>NUCLEOTIDE SEQUENCE</scope>
    <source>
        <strain evidence="2">ATCC 90797</strain>
    </source>
</reference>
<organism evidence="2 3">
    <name type="scientific">Pleurotus eryngii</name>
    <name type="common">Boletus of the steppes</name>
    <dbReference type="NCBI Taxonomy" id="5323"/>
    <lineage>
        <taxon>Eukaryota</taxon>
        <taxon>Fungi</taxon>
        <taxon>Dikarya</taxon>
        <taxon>Basidiomycota</taxon>
        <taxon>Agaricomycotina</taxon>
        <taxon>Agaricomycetes</taxon>
        <taxon>Agaricomycetidae</taxon>
        <taxon>Agaricales</taxon>
        <taxon>Pleurotineae</taxon>
        <taxon>Pleurotaceae</taxon>
        <taxon>Pleurotus</taxon>
    </lineage>
</organism>
<dbReference type="EMBL" id="MU154730">
    <property type="protein sequence ID" value="KAF9488136.1"/>
    <property type="molecule type" value="Genomic_DNA"/>
</dbReference>
<evidence type="ECO:0000313" key="3">
    <source>
        <dbReference type="Proteomes" id="UP000807025"/>
    </source>
</evidence>
<protein>
    <submittedName>
        <fullName evidence="2">Uncharacterized protein</fullName>
    </submittedName>
</protein>
<feature type="region of interest" description="Disordered" evidence="1">
    <location>
        <begin position="175"/>
        <end position="213"/>
    </location>
</feature>
<evidence type="ECO:0000256" key="1">
    <source>
        <dbReference type="SAM" id="MobiDB-lite"/>
    </source>
</evidence>
<gene>
    <name evidence="2" type="ORF">BDN71DRAFT_1436354</name>
</gene>
<sequence length="262" mass="29143">MSFTGEQKCLRVDSKAPVAGVDAGCLDAWEEVEREGDMLLSPQLLQAHLSSTSTNRQSGCENNITNPPLKGTLEAEHHAEMMAFWMAFRSGQNILDMRNWLPELQLEAETNEVATTVQIQDIDLNSETCFGKHNAMRPVDMGVESMRADTNEDLLAFVGSMDGRPTTWDRYVQTDRCTEDVDPKEDNDSVSKTDNHNTNAPQQPATEASRQPTTLLREEAPQEQTLLRHQLNGVSSIVRQMFTKENVVSLEGGQASPLTQHA</sequence>
<accession>A0A9P6D0X7</accession>
<comment type="caution">
    <text evidence="2">The sequence shown here is derived from an EMBL/GenBank/DDBJ whole genome shotgun (WGS) entry which is preliminary data.</text>
</comment>
<keyword evidence="3" id="KW-1185">Reference proteome</keyword>
<proteinExistence type="predicted"/>
<feature type="compositionally biased region" description="Basic and acidic residues" evidence="1">
    <location>
        <begin position="175"/>
        <end position="195"/>
    </location>
</feature>